<protein>
    <submittedName>
        <fullName evidence="2">Uncharacterized protein</fullName>
    </submittedName>
</protein>
<proteinExistence type="predicted"/>
<keyword evidence="1" id="KW-0812">Transmembrane</keyword>
<gene>
    <name evidence="2" type="ORF">CTA1_1872</name>
</gene>
<sequence length="271" mass="30382">MDARQQEAVVCVLNHFSAIHPLALSSLCTSLCPNSCRQLRRSSGGILLNWSQSSVLALFPSSLQPRSTTNTSPPSLKLTMFDFHAAVHDFLCGTHNPQCRQEALTEIAQALGNTLKAWECVVMGLLAVDLAITLYGLGAKVPDTVLPISDEVALVAFTELVVLVQLMQVLLPVYPAEEFAMFAVPRNFTRQSVCRWAAGLFGLQEAEFPGRRSEFEEDGPKAFGVFLIPVAAAVLWKWHRVRRRQREMRREEQAALVARTFRMWEAWRRDN</sequence>
<evidence type="ECO:0000256" key="1">
    <source>
        <dbReference type="SAM" id="Phobius"/>
    </source>
</evidence>
<dbReference type="OrthoDB" id="4836402at2759"/>
<accession>A0A4U6X9R2</accession>
<name>A0A4U6X9R2_9PEZI</name>
<evidence type="ECO:0000313" key="2">
    <source>
        <dbReference type="EMBL" id="TKW51809.1"/>
    </source>
</evidence>
<dbReference type="EMBL" id="PJEX01000280">
    <property type="protein sequence ID" value="TKW51809.1"/>
    <property type="molecule type" value="Genomic_DNA"/>
</dbReference>
<keyword evidence="1" id="KW-1133">Transmembrane helix</keyword>
<dbReference type="AlphaFoldDB" id="A0A4U6X9R2"/>
<reference evidence="2 3" key="1">
    <citation type="journal article" date="2019" name="PLoS ONE">
        <title>Comparative genome analysis indicates high evolutionary potential of pathogenicity genes in Colletotrichum tanaceti.</title>
        <authorList>
            <person name="Lelwala R.V."/>
            <person name="Korhonen P.K."/>
            <person name="Young N.D."/>
            <person name="Scott J.B."/>
            <person name="Ades P.A."/>
            <person name="Gasser R.B."/>
            <person name="Taylor P.W.J."/>
        </authorList>
    </citation>
    <scope>NUCLEOTIDE SEQUENCE [LARGE SCALE GENOMIC DNA]</scope>
    <source>
        <strain evidence="2">BRIP57314</strain>
    </source>
</reference>
<organism evidence="2 3">
    <name type="scientific">Colletotrichum tanaceti</name>
    <dbReference type="NCBI Taxonomy" id="1306861"/>
    <lineage>
        <taxon>Eukaryota</taxon>
        <taxon>Fungi</taxon>
        <taxon>Dikarya</taxon>
        <taxon>Ascomycota</taxon>
        <taxon>Pezizomycotina</taxon>
        <taxon>Sordariomycetes</taxon>
        <taxon>Hypocreomycetidae</taxon>
        <taxon>Glomerellales</taxon>
        <taxon>Glomerellaceae</taxon>
        <taxon>Colletotrichum</taxon>
        <taxon>Colletotrichum destructivum species complex</taxon>
    </lineage>
</organism>
<feature type="transmembrane region" description="Helical" evidence="1">
    <location>
        <begin position="222"/>
        <end position="239"/>
    </location>
</feature>
<keyword evidence="3" id="KW-1185">Reference proteome</keyword>
<comment type="caution">
    <text evidence="2">The sequence shown here is derived from an EMBL/GenBank/DDBJ whole genome shotgun (WGS) entry which is preliminary data.</text>
</comment>
<evidence type="ECO:0000313" key="3">
    <source>
        <dbReference type="Proteomes" id="UP000310108"/>
    </source>
</evidence>
<dbReference type="Proteomes" id="UP000310108">
    <property type="component" value="Unassembled WGS sequence"/>
</dbReference>
<keyword evidence="1" id="KW-0472">Membrane</keyword>